<feature type="compositionally biased region" description="Polar residues" evidence="1">
    <location>
        <begin position="103"/>
        <end position="116"/>
    </location>
</feature>
<evidence type="ECO:0000313" key="2">
    <source>
        <dbReference type="EMBL" id="CAB4889123.1"/>
    </source>
</evidence>
<name>A0A6J7FC59_9ZZZZ</name>
<proteinExistence type="predicted"/>
<evidence type="ECO:0000256" key="1">
    <source>
        <dbReference type="SAM" id="MobiDB-lite"/>
    </source>
</evidence>
<dbReference type="AlphaFoldDB" id="A0A6J7FC59"/>
<protein>
    <submittedName>
        <fullName evidence="2">Unannotated protein</fullName>
    </submittedName>
</protein>
<organism evidence="2">
    <name type="scientific">freshwater metagenome</name>
    <dbReference type="NCBI Taxonomy" id="449393"/>
    <lineage>
        <taxon>unclassified sequences</taxon>
        <taxon>metagenomes</taxon>
        <taxon>ecological metagenomes</taxon>
    </lineage>
</organism>
<dbReference type="EMBL" id="CAFBLP010000094">
    <property type="protein sequence ID" value="CAB4889123.1"/>
    <property type="molecule type" value="Genomic_DNA"/>
</dbReference>
<feature type="region of interest" description="Disordered" evidence="1">
    <location>
        <begin position="82"/>
        <end position="116"/>
    </location>
</feature>
<accession>A0A6J7FC59</accession>
<reference evidence="2" key="1">
    <citation type="submission" date="2020-05" db="EMBL/GenBank/DDBJ databases">
        <authorList>
            <person name="Chiriac C."/>
            <person name="Salcher M."/>
            <person name="Ghai R."/>
            <person name="Kavagutti S V."/>
        </authorList>
    </citation>
    <scope>NUCLEOTIDE SEQUENCE</scope>
</reference>
<sequence>MINPRAAKPMTMITGRRTCRLRSMTAEITNEVPNGTTASMTMSTLLAFVTVGASTNSHNSKPSDPVSTTASEITAPVVARALDRPPSLSRPTAEHSAHPTKPTVATDTVASRCSPY</sequence>
<gene>
    <name evidence="2" type="ORF">UFOPK3376_02665</name>
</gene>